<accession>A0A9P7JAB4</accession>
<dbReference type="AlphaFoldDB" id="A0A9P7JAB4"/>
<gene>
    <name evidence="2" type="ORF">BJ212DRAFT_1301907</name>
</gene>
<dbReference type="OrthoDB" id="2670320at2759"/>
<evidence type="ECO:0000313" key="2">
    <source>
        <dbReference type="EMBL" id="KAG1811367.1"/>
    </source>
</evidence>
<evidence type="ECO:0000313" key="3">
    <source>
        <dbReference type="Proteomes" id="UP000807769"/>
    </source>
</evidence>
<evidence type="ECO:0000256" key="1">
    <source>
        <dbReference type="SAM" id="MobiDB-lite"/>
    </source>
</evidence>
<protein>
    <submittedName>
        <fullName evidence="2">Uncharacterized protein</fullName>
    </submittedName>
</protein>
<reference evidence="2" key="1">
    <citation type="journal article" date="2020" name="New Phytol.">
        <title>Comparative genomics reveals dynamic genome evolution in host specialist ectomycorrhizal fungi.</title>
        <authorList>
            <person name="Lofgren L.A."/>
            <person name="Nguyen N.H."/>
            <person name="Vilgalys R."/>
            <person name="Ruytinx J."/>
            <person name="Liao H.L."/>
            <person name="Branco S."/>
            <person name="Kuo A."/>
            <person name="LaButti K."/>
            <person name="Lipzen A."/>
            <person name="Andreopoulos W."/>
            <person name="Pangilinan J."/>
            <person name="Riley R."/>
            <person name="Hundley H."/>
            <person name="Na H."/>
            <person name="Barry K."/>
            <person name="Grigoriev I.V."/>
            <person name="Stajich J.E."/>
            <person name="Kennedy P.G."/>
        </authorList>
    </citation>
    <scope>NUCLEOTIDE SEQUENCE</scope>
    <source>
        <strain evidence="2">MN1</strain>
    </source>
</reference>
<comment type="caution">
    <text evidence="2">The sequence shown here is derived from an EMBL/GenBank/DDBJ whole genome shotgun (WGS) entry which is preliminary data.</text>
</comment>
<feature type="compositionally biased region" description="Polar residues" evidence="1">
    <location>
        <begin position="79"/>
        <end position="89"/>
    </location>
</feature>
<organism evidence="2 3">
    <name type="scientific">Suillus subaureus</name>
    <dbReference type="NCBI Taxonomy" id="48587"/>
    <lineage>
        <taxon>Eukaryota</taxon>
        <taxon>Fungi</taxon>
        <taxon>Dikarya</taxon>
        <taxon>Basidiomycota</taxon>
        <taxon>Agaricomycotina</taxon>
        <taxon>Agaricomycetes</taxon>
        <taxon>Agaricomycetidae</taxon>
        <taxon>Boletales</taxon>
        <taxon>Suillineae</taxon>
        <taxon>Suillaceae</taxon>
        <taxon>Suillus</taxon>
    </lineage>
</organism>
<feature type="region of interest" description="Disordered" evidence="1">
    <location>
        <begin position="68"/>
        <end position="101"/>
    </location>
</feature>
<feature type="region of interest" description="Disordered" evidence="1">
    <location>
        <begin position="119"/>
        <end position="155"/>
    </location>
</feature>
<name>A0A9P7JAB4_9AGAM</name>
<proteinExistence type="predicted"/>
<dbReference type="Proteomes" id="UP000807769">
    <property type="component" value="Unassembled WGS sequence"/>
</dbReference>
<dbReference type="GeneID" id="64627211"/>
<feature type="compositionally biased region" description="Basic residues" evidence="1">
    <location>
        <begin position="143"/>
        <end position="155"/>
    </location>
</feature>
<keyword evidence="3" id="KW-1185">Reference proteome</keyword>
<sequence length="155" mass="17068">MPSALTNENFCIKGYPAHKCLLPGEYHNVNSKSKGIRGLTQKEVLILVEALKAGTMYMAKMKISAATTKVKKTGDTHKMPSTSQQQELQADTAEHLLSKPPPTHPFVVVPWPLPAATIEFPTSKSNTEPPKIIPETEFEDAAHRKKRKVAASRLP</sequence>
<dbReference type="RefSeq" id="XP_041189966.1">
    <property type="nucleotide sequence ID" value="XM_041333194.1"/>
</dbReference>
<dbReference type="EMBL" id="JABBWG010000029">
    <property type="protein sequence ID" value="KAG1811367.1"/>
    <property type="molecule type" value="Genomic_DNA"/>
</dbReference>